<feature type="transmembrane region" description="Helical" evidence="1">
    <location>
        <begin position="165"/>
        <end position="185"/>
    </location>
</feature>
<proteinExistence type="predicted"/>
<feature type="transmembrane region" description="Helical" evidence="1">
    <location>
        <begin position="62"/>
        <end position="80"/>
    </location>
</feature>
<protein>
    <submittedName>
        <fullName evidence="2">DUF819 family protein</fullName>
    </submittedName>
</protein>
<reference evidence="2" key="1">
    <citation type="submission" date="2020-10" db="EMBL/GenBank/DDBJ databases">
        <authorList>
            <person name="Kadnikov V."/>
            <person name="Beletsky A.V."/>
            <person name="Mardanov A.V."/>
            <person name="Karnachuk O.V."/>
            <person name="Ravin N.V."/>
        </authorList>
    </citation>
    <scope>NUCLEOTIDE SEQUENCE</scope>
    <source>
        <strain evidence="2">Bu02</strain>
    </source>
</reference>
<dbReference type="EMBL" id="CP062796">
    <property type="protein sequence ID" value="QUL99265.1"/>
    <property type="molecule type" value="Genomic_DNA"/>
</dbReference>
<organism evidence="2">
    <name type="scientific">Candidatus Fermentithermobacillus carboniphilus</name>
    <dbReference type="NCBI Taxonomy" id="3085328"/>
    <lineage>
        <taxon>Bacteria</taxon>
        <taxon>Bacillati</taxon>
        <taxon>Bacillota</taxon>
        <taxon>Candidatus Fermentithermobacillia</taxon>
        <taxon>Candidatus Fermentithermobacillales</taxon>
        <taxon>Candidatus Fermentithermobacillaceae</taxon>
        <taxon>Candidatus Fermentithermobacillus</taxon>
    </lineage>
</organism>
<reference evidence="2" key="2">
    <citation type="journal article" date="2023" name="Biology">
        <title>Prokaryotic Life Associated with Coal-Fire Gas Vents Revealed by Metagenomics.</title>
        <authorList>
            <person name="Kadnikov V.V."/>
            <person name="Mardanov A.V."/>
            <person name="Beletsky A.V."/>
            <person name="Karnachuk O.V."/>
            <person name="Ravin N.V."/>
        </authorList>
    </citation>
    <scope>NUCLEOTIDE SEQUENCE</scope>
    <source>
        <strain evidence="2">Bu02</strain>
    </source>
</reference>
<dbReference type="InterPro" id="IPR008537">
    <property type="entry name" value="DUF819"/>
</dbReference>
<dbReference type="PANTHER" id="PTHR34289:SF8">
    <property type="entry name" value="DUF819 DOMAIN-CONTAINING PROTEIN"/>
    <property type="match status" value="1"/>
</dbReference>
<name>A0AAT9LE43_9FIRM</name>
<feature type="transmembrane region" description="Helical" evidence="1">
    <location>
        <begin position="39"/>
        <end position="56"/>
    </location>
</feature>
<dbReference type="KEGG" id="fcz:IMF26_04195"/>
<keyword evidence="1" id="KW-0472">Membrane</keyword>
<evidence type="ECO:0000256" key="1">
    <source>
        <dbReference type="SAM" id="Phobius"/>
    </source>
</evidence>
<accession>A0AAT9LE43</accession>
<evidence type="ECO:0000313" key="2">
    <source>
        <dbReference type="EMBL" id="QUL99265.1"/>
    </source>
</evidence>
<feature type="transmembrane region" description="Helical" evidence="1">
    <location>
        <begin position="92"/>
        <end position="116"/>
    </location>
</feature>
<feature type="transmembrane region" description="Helical" evidence="1">
    <location>
        <begin position="248"/>
        <end position="267"/>
    </location>
</feature>
<feature type="transmembrane region" description="Helical" evidence="1">
    <location>
        <begin position="274"/>
        <end position="294"/>
    </location>
</feature>
<dbReference type="AlphaFoldDB" id="A0AAT9LE43"/>
<dbReference type="PANTHER" id="PTHR34289">
    <property type="entry name" value="PROTEIN, PUTATIVE (DUF819)-RELATED"/>
    <property type="match status" value="1"/>
</dbReference>
<feature type="transmembrane region" description="Helical" evidence="1">
    <location>
        <begin position="12"/>
        <end position="27"/>
    </location>
</feature>
<keyword evidence="1" id="KW-1133">Transmembrane helix</keyword>
<gene>
    <name evidence="2" type="ORF">IMF26_04195</name>
</gene>
<dbReference type="Pfam" id="PF05684">
    <property type="entry name" value="DUF819"/>
    <property type="match status" value="1"/>
</dbReference>
<keyword evidence="1" id="KW-0812">Transmembrane</keyword>
<sequence length="295" mass="30994">MPSLIKADNSWALWAIMVSIAAFSIWAEQKTKLGSKLSGCMVALLCMMALSNLGIVPTEAPAYDVVWGWVVPLAIPLLLFKADLVRILRETGPTLVAFVFGALGTSLGAIVAGLLVNIGSETWKMAGVFASTYIGGTLNYVAVSKALNVSSEIVSAGVAADNLNMTLYFLILFAIPGIALFRKLFKTPHIEEADREALKAADSGQEALSAAALYWGKHEISLLDISVSSALAFVVAALGNMIAGALGIGYLSILINTGLIVLIATMFPKQVGSLAGAQELGTFLMHIFFAVIGVA</sequence>